<comment type="similarity">
    <text evidence="1">Belongs to the peptidase S66 family.</text>
</comment>
<evidence type="ECO:0000259" key="4">
    <source>
        <dbReference type="Pfam" id="PF02016"/>
    </source>
</evidence>
<dbReference type="EMBL" id="CP158367">
    <property type="protein sequence ID" value="XBX76329.1"/>
    <property type="molecule type" value="Genomic_DNA"/>
</dbReference>
<dbReference type="Gene3D" id="3.50.30.60">
    <property type="entry name" value="LD-carboxypeptidase A C-terminal domain-like"/>
    <property type="match status" value="1"/>
</dbReference>
<dbReference type="RefSeq" id="WP_350345063.1">
    <property type="nucleotide sequence ID" value="NZ_CP158367.1"/>
</dbReference>
<dbReference type="Pfam" id="PF17676">
    <property type="entry name" value="Peptidase_S66C"/>
    <property type="match status" value="1"/>
</dbReference>
<evidence type="ECO:0000256" key="2">
    <source>
        <dbReference type="ARBA" id="ARBA00022801"/>
    </source>
</evidence>
<feature type="domain" description="LD-carboxypeptidase C-terminal" evidence="5">
    <location>
        <begin position="197"/>
        <end position="311"/>
    </location>
</feature>
<dbReference type="InterPro" id="IPR003507">
    <property type="entry name" value="S66_fam"/>
</dbReference>
<keyword evidence="2" id="KW-0378">Hydrolase</keyword>
<evidence type="ECO:0000256" key="1">
    <source>
        <dbReference type="ARBA" id="ARBA00010233"/>
    </source>
</evidence>
<accession>A0AAU7VR09</accession>
<organism evidence="6">
    <name type="scientific">Proteinivorax tanatarense</name>
    <dbReference type="NCBI Taxonomy" id="1260629"/>
    <lineage>
        <taxon>Bacteria</taxon>
        <taxon>Bacillati</taxon>
        <taxon>Bacillota</taxon>
        <taxon>Clostridia</taxon>
        <taxon>Eubacteriales</taxon>
        <taxon>Proteinivoracaceae</taxon>
        <taxon>Proteinivorax</taxon>
    </lineage>
</organism>
<evidence type="ECO:0000313" key="6">
    <source>
        <dbReference type="EMBL" id="XBX76329.1"/>
    </source>
</evidence>
<dbReference type="SUPFAM" id="SSF141986">
    <property type="entry name" value="LD-carboxypeptidase A C-terminal domain-like"/>
    <property type="match status" value="1"/>
</dbReference>
<dbReference type="PIRSF" id="PIRSF028757">
    <property type="entry name" value="LD-carboxypeptidase"/>
    <property type="match status" value="1"/>
</dbReference>
<feature type="domain" description="LD-carboxypeptidase N-terminal" evidence="4">
    <location>
        <begin position="12"/>
        <end position="131"/>
    </location>
</feature>
<dbReference type="Gene3D" id="3.40.50.10740">
    <property type="entry name" value="Class I glutamine amidotransferase-like"/>
    <property type="match status" value="1"/>
</dbReference>
<dbReference type="CDD" id="cd07062">
    <property type="entry name" value="Peptidase_S66_mccF_like"/>
    <property type="match status" value="1"/>
</dbReference>
<proteinExistence type="inferred from homology"/>
<dbReference type="InterPro" id="IPR040921">
    <property type="entry name" value="Peptidase_S66C"/>
</dbReference>
<protein>
    <submittedName>
        <fullName evidence="6">S66 peptidase family protein</fullName>
    </submittedName>
</protein>
<dbReference type="GO" id="GO:0016787">
    <property type="term" value="F:hydrolase activity"/>
    <property type="evidence" value="ECO:0007669"/>
    <property type="project" value="UniProtKB-KW"/>
</dbReference>
<gene>
    <name evidence="6" type="ORF">PRVXT_001517</name>
</gene>
<reference evidence="6" key="2">
    <citation type="submission" date="2024-06" db="EMBL/GenBank/DDBJ databases">
        <authorList>
            <person name="Petrova K.O."/>
            <person name="Toshchakov S.V."/>
            <person name="Boltjanskaja Y.V."/>
            <person name="Kevbrin V."/>
        </authorList>
    </citation>
    <scope>NUCLEOTIDE SEQUENCE</scope>
    <source>
        <strain evidence="6">Z-910T</strain>
    </source>
</reference>
<dbReference type="SUPFAM" id="SSF52317">
    <property type="entry name" value="Class I glutamine amidotransferase-like"/>
    <property type="match status" value="1"/>
</dbReference>
<dbReference type="InterPro" id="IPR040449">
    <property type="entry name" value="Peptidase_S66_N"/>
</dbReference>
<feature type="active site" description="Charge relay system" evidence="3">
    <location>
        <position position="228"/>
    </location>
</feature>
<feature type="active site" description="Charge relay system" evidence="3">
    <location>
        <position position="296"/>
    </location>
</feature>
<reference evidence="6" key="1">
    <citation type="journal article" date="2013" name="Extremophiles">
        <title>Proteinivorax tanatarense gen. nov., sp. nov., an anaerobic, haloalkaliphilic, proteolytic bacterium isolated from a decaying algal bloom, and proposal of Proteinivoraceae fam. nov.</title>
        <authorList>
            <person name="Kevbrin V."/>
            <person name="Boltyanskaya Y."/>
            <person name="Zhilina T."/>
            <person name="Kolganova T."/>
            <person name="Lavrentjeva E."/>
            <person name="Kuznetsov B."/>
        </authorList>
    </citation>
    <scope>NUCLEOTIDE SEQUENCE</scope>
    <source>
        <strain evidence="6">Z-910T</strain>
    </source>
</reference>
<dbReference type="InterPro" id="IPR029062">
    <property type="entry name" value="Class_I_gatase-like"/>
</dbReference>
<feature type="active site" description="Nucleophile" evidence="3">
    <location>
        <position position="111"/>
    </location>
</feature>
<dbReference type="InterPro" id="IPR027461">
    <property type="entry name" value="Carboxypeptidase_A_C_sf"/>
</dbReference>
<dbReference type="InterPro" id="IPR027478">
    <property type="entry name" value="LdcA_N"/>
</dbReference>
<sequence length="325" mass="36791">MIPKKLQKGDEVRVISPASSLKVIAPEQRELAIKRLNKLGLNVTFSKNAEEMDDFMSSSIKSRIDDLHNAFKDKNVKGILTTLGGYNCNQLLKYIDYSLIKDNPKVLCGFSDITALSNAIYHKTGLVGYSGPHFSSLGMLKGIDYTVENFEKCLMKENSFELVPSSYWSDDLWFMDQQNRKFRESRGFKIVNTGEAEGVVVGGNLCTFNLLHGTEFMPDLTDKIIFIEDDYETNPQIFDRDLQSIIHQPNFDKVRGLIIGRFERRSRFTTDLLQKSIKSKKELKGIPIIADVDISHTTPRATMPIGGKVKMKADDNKAIIEILDH</sequence>
<dbReference type="Pfam" id="PF02016">
    <property type="entry name" value="Peptidase_S66"/>
    <property type="match status" value="1"/>
</dbReference>
<evidence type="ECO:0000259" key="5">
    <source>
        <dbReference type="Pfam" id="PF17676"/>
    </source>
</evidence>
<dbReference type="PANTHER" id="PTHR30237">
    <property type="entry name" value="MURAMOYLTETRAPEPTIDE CARBOXYPEPTIDASE"/>
    <property type="match status" value="1"/>
</dbReference>
<dbReference type="PANTHER" id="PTHR30237:SF6">
    <property type="entry name" value="CARBOXYPEPTIDASE YOCD-RELATED"/>
    <property type="match status" value="1"/>
</dbReference>
<evidence type="ECO:0000256" key="3">
    <source>
        <dbReference type="PIRSR" id="PIRSR028757-1"/>
    </source>
</evidence>
<name>A0AAU7VR09_9FIRM</name>
<dbReference type="AlphaFoldDB" id="A0AAU7VR09"/>